<dbReference type="Pfam" id="PF05725">
    <property type="entry name" value="FNIP"/>
    <property type="match status" value="1"/>
</dbReference>
<name>F4PYL9_CACFS</name>
<organism evidence="1 2">
    <name type="scientific">Cavenderia fasciculata</name>
    <name type="common">Slime mold</name>
    <name type="synonym">Dictyostelium fasciculatum</name>
    <dbReference type="NCBI Taxonomy" id="261658"/>
    <lineage>
        <taxon>Eukaryota</taxon>
        <taxon>Amoebozoa</taxon>
        <taxon>Evosea</taxon>
        <taxon>Eumycetozoa</taxon>
        <taxon>Dictyostelia</taxon>
        <taxon>Acytosteliales</taxon>
        <taxon>Cavenderiaceae</taxon>
        <taxon>Cavenderia</taxon>
    </lineage>
</organism>
<dbReference type="EMBL" id="GL883015">
    <property type="protein sequence ID" value="EGG19285.1"/>
    <property type="molecule type" value="Genomic_DNA"/>
</dbReference>
<protein>
    <recommendedName>
        <fullName evidence="3">FNIP repeat-containing protein</fullName>
    </recommendedName>
</protein>
<dbReference type="PANTHER" id="PTHR32134">
    <property type="entry name" value="FNIP REPEAT-CONTAINING PROTEIN"/>
    <property type="match status" value="1"/>
</dbReference>
<dbReference type="InterPro" id="IPR032675">
    <property type="entry name" value="LRR_dom_sf"/>
</dbReference>
<evidence type="ECO:0000313" key="2">
    <source>
        <dbReference type="Proteomes" id="UP000007797"/>
    </source>
</evidence>
<dbReference type="Proteomes" id="UP000007797">
    <property type="component" value="Unassembled WGS sequence"/>
</dbReference>
<dbReference type="Gene3D" id="3.80.10.10">
    <property type="entry name" value="Ribonuclease Inhibitor"/>
    <property type="match status" value="1"/>
</dbReference>
<dbReference type="InterPro" id="IPR008615">
    <property type="entry name" value="FNIP"/>
</dbReference>
<dbReference type="GeneID" id="14871305"/>
<dbReference type="RefSeq" id="XP_004357556.1">
    <property type="nucleotide sequence ID" value="XM_004357499.1"/>
</dbReference>
<proteinExistence type="predicted"/>
<dbReference type="OrthoDB" id="550575at2759"/>
<dbReference type="AlphaFoldDB" id="F4PYL9"/>
<keyword evidence="2" id="KW-1185">Reference proteome</keyword>
<accession>F4PYL9</accession>
<dbReference type="InterPro" id="IPR051251">
    <property type="entry name" value="STK_FNIP-Repeat"/>
</dbReference>
<evidence type="ECO:0000313" key="1">
    <source>
        <dbReference type="EMBL" id="EGG19285.1"/>
    </source>
</evidence>
<sequence length="414" mass="47685">MGTMYCSLPISLTNLTLEMDHIPSPTYFQPLTQLVDLKLMKFRKSDPSLYLDSLTALKSLKYYFYVVPIDPSMIRLPPNLLEYTHIHQPISSLKTEFFPPTLTSLDMTFSDIDYTNVSLKTRLKHLKFLTIHTNSDLPMEFIPDSVKTLKIYSINGQNLIKGMIPDRVESLSLENIKTRFQHLPNSIKKLVLKDDPNVILYDNNPITLPNNLQEFSLIPGPYQNVFPHDIEFIYPPTLKVLEYGRVFFTAAIKPFIKQPIPSSVNEFKYIASTWTSTFNNAIVHSIVEDEGFIFPSTITKLPVKIQPGTAFEFLIFRMDYLINQTNIDQLIIDYTASHFQIDIRRLDQENNNVLIVGKSLFGGIIHQQQIDQQELLQGLDINSHHRQQIYLYFEPSMSHCSIPTLKFNLPSPPP</sequence>
<evidence type="ECO:0008006" key="3">
    <source>
        <dbReference type="Google" id="ProtNLM"/>
    </source>
</evidence>
<gene>
    <name evidence="1" type="ORF">DFA_02072</name>
</gene>
<reference evidence="2" key="1">
    <citation type="journal article" date="2011" name="Genome Res.">
        <title>Phylogeny-wide analysis of social amoeba genomes highlights ancient origins for complex intercellular communication.</title>
        <authorList>
            <person name="Heidel A.J."/>
            <person name="Lawal H.M."/>
            <person name="Felder M."/>
            <person name="Schilde C."/>
            <person name="Helps N.R."/>
            <person name="Tunggal B."/>
            <person name="Rivero F."/>
            <person name="John U."/>
            <person name="Schleicher M."/>
            <person name="Eichinger L."/>
            <person name="Platzer M."/>
            <person name="Noegel A.A."/>
            <person name="Schaap P."/>
            <person name="Gloeckner G."/>
        </authorList>
    </citation>
    <scope>NUCLEOTIDE SEQUENCE [LARGE SCALE GENOMIC DNA]</scope>
    <source>
        <strain evidence="2">SH3</strain>
    </source>
</reference>
<dbReference type="KEGG" id="dfa:DFA_02072"/>
<dbReference type="PANTHER" id="PTHR32134:SF180">
    <property type="entry name" value="FNIP REPEAT-CONTAINING PROTEIN"/>
    <property type="match status" value="1"/>
</dbReference>